<evidence type="ECO:0000313" key="2">
    <source>
        <dbReference type="Proteomes" id="UP000275267"/>
    </source>
</evidence>
<comment type="caution">
    <text evidence="1">The sequence shown here is derived from an EMBL/GenBank/DDBJ whole genome shotgun (WGS) entry which is preliminary data.</text>
</comment>
<organism evidence="1 2">
    <name type="scientific">Panicum miliaceum</name>
    <name type="common">Proso millet</name>
    <name type="synonym">Broomcorn millet</name>
    <dbReference type="NCBI Taxonomy" id="4540"/>
    <lineage>
        <taxon>Eukaryota</taxon>
        <taxon>Viridiplantae</taxon>
        <taxon>Streptophyta</taxon>
        <taxon>Embryophyta</taxon>
        <taxon>Tracheophyta</taxon>
        <taxon>Spermatophyta</taxon>
        <taxon>Magnoliopsida</taxon>
        <taxon>Liliopsida</taxon>
        <taxon>Poales</taxon>
        <taxon>Poaceae</taxon>
        <taxon>PACMAD clade</taxon>
        <taxon>Panicoideae</taxon>
        <taxon>Panicodae</taxon>
        <taxon>Paniceae</taxon>
        <taxon>Panicinae</taxon>
        <taxon>Panicum</taxon>
        <taxon>Panicum sect. Panicum</taxon>
    </lineage>
</organism>
<protein>
    <submittedName>
        <fullName evidence="1">Uncharacterized protein</fullName>
    </submittedName>
</protein>
<dbReference type="Proteomes" id="UP000275267">
    <property type="component" value="Unassembled WGS sequence"/>
</dbReference>
<dbReference type="OrthoDB" id="718025at2759"/>
<dbReference type="AlphaFoldDB" id="A0A3L6Q3P7"/>
<accession>A0A3L6Q3P7</accession>
<reference evidence="2" key="1">
    <citation type="journal article" date="2019" name="Nat. Commun.">
        <title>The genome of broomcorn millet.</title>
        <authorList>
            <person name="Zou C."/>
            <person name="Miki D."/>
            <person name="Li D."/>
            <person name="Tang Q."/>
            <person name="Xiao L."/>
            <person name="Rajput S."/>
            <person name="Deng P."/>
            <person name="Jia W."/>
            <person name="Huang R."/>
            <person name="Zhang M."/>
            <person name="Sun Y."/>
            <person name="Hu J."/>
            <person name="Fu X."/>
            <person name="Schnable P.S."/>
            <person name="Li F."/>
            <person name="Zhang H."/>
            <person name="Feng B."/>
            <person name="Zhu X."/>
            <person name="Liu R."/>
            <person name="Schnable J.C."/>
            <person name="Zhu J.-K."/>
            <person name="Zhang H."/>
        </authorList>
    </citation>
    <scope>NUCLEOTIDE SEQUENCE [LARGE SCALE GENOMIC DNA]</scope>
</reference>
<sequence length="89" mass="9772">MVDSITDAVESAIHRGNRAGGLRRYMLQCAIRRVLRDITDHRIHPRCSNIICSGGSGGRRPGPCSLLRPSSLQFAYSVCPTHGLAKPMR</sequence>
<keyword evidence="2" id="KW-1185">Reference proteome</keyword>
<dbReference type="EMBL" id="PQIB02000014">
    <property type="protein sequence ID" value="RLM70113.1"/>
    <property type="molecule type" value="Genomic_DNA"/>
</dbReference>
<gene>
    <name evidence="1" type="ORF">C2845_PM17G10100</name>
</gene>
<evidence type="ECO:0000313" key="1">
    <source>
        <dbReference type="EMBL" id="RLM70113.1"/>
    </source>
</evidence>
<name>A0A3L6Q3P7_PANMI</name>
<proteinExistence type="predicted"/>